<organism evidence="2 3">
    <name type="scientific">Bacillus pseudomycoides</name>
    <dbReference type="NCBI Taxonomy" id="64104"/>
    <lineage>
        <taxon>Bacteria</taxon>
        <taxon>Bacillati</taxon>
        <taxon>Bacillota</taxon>
        <taxon>Bacilli</taxon>
        <taxon>Bacillales</taxon>
        <taxon>Bacillaceae</taxon>
        <taxon>Bacillus</taxon>
        <taxon>Bacillus cereus group</taxon>
    </lineage>
</organism>
<accession>A0ABD6TDJ0</accession>
<keyword evidence="1" id="KW-0812">Transmembrane</keyword>
<protein>
    <submittedName>
        <fullName evidence="2">Uncharacterized protein</fullName>
    </submittedName>
</protein>
<dbReference type="EMBL" id="NUTL01000011">
    <property type="protein sequence ID" value="PHF04238.1"/>
    <property type="molecule type" value="Genomic_DNA"/>
</dbReference>
<dbReference type="RefSeq" id="WP_098802694.1">
    <property type="nucleotide sequence ID" value="NZ_NUTL01000011.1"/>
</dbReference>
<comment type="caution">
    <text evidence="2">The sequence shown here is derived from an EMBL/GenBank/DDBJ whole genome shotgun (WGS) entry which is preliminary data.</text>
</comment>
<evidence type="ECO:0000313" key="2">
    <source>
        <dbReference type="EMBL" id="PHF04238.1"/>
    </source>
</evidence>
<gene>
    <name evidence="2" type="ORF">COF81_02160</name>
</gene>
<reference evidence="2 3" key="1">
    <citation type="submission" date="2017-09" db="EMBL/GenBank/DDBJ databases">
        <title>Large-scale bioinformatics analysis of Bacillus genomes uncovers conserved roles of natural products in bacterial physiology.</title>
        <authorList>
            <consortium name="Agbiome Team Llc"/>
            <person name="Bleich R.M."/>
            <person name="Grubbs K.J."/>
            <person name="Santa Maria K.C."/>
            <person name="Allen S.E."/>
            <person name="Farag S."/>
            <person name="Shank E.A."/>
            <person name="Bowers A."/>
        </authorList>
    </citation>
    <scope>NUCLEOTIDE SEQUENCE [LARGE SCALE GENOMIC DNA]</scope>
    <source>
        <strain evidence="2 3">AFS037265</strain>
    </source>
</reference>
<keyword evidence="1" id="KW-1133">Transmembrane helix</keyword>
<proteinExistence type="predicted"/>
<name>A0ABD6TDJ0_9BACI</name>
<keyword evidence="1" id="KW-0472">Membrane</keyword>
<evidence type="ECO:0000313" key="3">
    <source>
        <dbReference type="Proteomes" id="UP000221918"/>
    </source>
</evidence>
<dbReference type="Proteomes" id="UP000221918">
    <property type="component" value="Unassembled WGS sequence"/>
</dbReference>
<evidence type="ECO:0000256" key="1">
    <source>
        <dbReference type="SAM" id="Phobius"/>
    </source>
</evidence>
<dbReference type="AlphaFoldDB" id="A0ABD6TDJ0"/>
<sequence length="65" mass="7751">MSNTFLTSIVVALLVTGIINGFYFMSQMKKQKKLRRESFEQILNQWKTKEPELYKQLKPNLKSKR</sequence>
<feature type="transmembrane region" description="Helical" evidence="1">
    <location>
        <begin position="6"/>
        <end position="26"/>
    </location>
</feature>